<keyword evidence="7 9" id="KW-0663">Pyridoxal phosphate</keyword>
<evidence type="ECO:0000256" key="5">
    <source>
        <dbReference type="ARBA" id="ARBA00022676"/>
    </source>
</evidence>
<dbReference type="FunFam" id="3.40.50.2000:FF:000003">
    <property type="entry name" value="Alpha-1,4 glucan phosphorylase"/>
    <property type="match status" value="1"/>
</dbReference>
<dbReference type="RefSeq" id="XP_007774906.1">
    <property type="nucleotide sequence ID" value="XM_007776716.1"/>
</dbReference>
<dbReference type="CDD" id="cd04300">
    <property type="entry name" value="GT35_Glycogen_Phosphorylase"/>
    <property type="match status" value="1"/>
</dbReference>
<dbReference type="SUPFAM" id="SSF53756">
    <property type="entry name" value="UDP-Glycosyltransferase/glycogen phosphorylase"/>
    <property type="match status" value="1"/>
</dbReference>
<dbReference type="AlphaFoldDB" id="A0A5M3M7K7"/>
<comment type="cofactor">
    <cofactor evidence="2 10">
        <name>pyridoxal 5'-phosphate</name>
        <dbReference type="ChEBI" id="CHEBI:597326"/>
    </cofactor>
</comment>
<evidence type="ECO:0000256" key="11">
    <source>
        <dbReference type="SAM" id="MobiDB-lite"/>
    </source>
</evidence>
<dbReference type="Pfam" id="PF00343">
    <property type="entry name" value="Phosphorylase"/>
    <property type="match status" value="1"/>
</dbReference>
<comment type="catalytic activity">
    <reaction evidence="1 10">
        <text>[(1-&gt;4)-alpha-D-glucosyl](n) + phosphate = [(1-&gt;4)-alpha-D-glucosyl](n-1) + alpha-D-glucose 1-phosphate</text>
        <dbReference type="Rhea" id="RHEA:41732"/>
        <dbReference type="Rhea" id="RHEA-COMP:9584"/>
        <dbReference type="Rhea" id="RHEA-COMP:9586"/>
        <dbReference type="ChEBI" id="CHEBI:15444"/>
        <dbReference type="ChEBI" id="CHEBI:43474"/>
        <dbReference type="ChEBI" id="CHEBI:58601"/>
        <dbReference type="EC" id="2.4.1.1"/>
    </reaction>
</comment>
<dbReference type="GO" id="GO:0005737">
    <property type="term" value="C:cytoplasm"/>
    <property type="evidence" value="ECO:0007669"/>
    <property type="project" value="TreeGrafter"/>
</dbReference>
<dbReference type="GO" id="GO:0008184">
    <property type="term" value="F:glycogen phosphorylase activity"/>
    <property type="evidence" value="ECO:0007669"/>
    <property type="project" value="InterPro"/>
</dbReference>
<dbReference type="EMBL" id="JH711590">
    <property type="protein sequence ID" value="EIW74834.1"/>
    <property type="molecule type" value="Genomic_DNA"/>
</dbReference>
<evidence type="ECO:0000256" key="7">
    <source>
        <dbReference type="ARBA" id="ARBA00022898"/>
    </source>
</evidence>
<accession>A0A5M3M7K7</accession>
<dbReference type="KEGG" id="cput:CONPUDRAFT_85616"/>
<reference evidence="13" key="1">
    <citation type="journal article" date="2012" name="Science">
        <title>The Paleozoic origin of enzymatic lignin decomposition reconstructed from 31 fungal genomes.</title>
        <authorList>
            <person name="Floudas D."/>
            <person name="Binder M."/>
            <person name="Riley R."/>
            <person name="Barry K."/>
            <person name="Blanchette R.A."/>
            <person name="Henrissat B."/>
            <person name="Martinez A.T."/>
            <person name="Otillar R."/>
            <person name="Spatafora J.W."/>
            <person name="Yadav J.S."/>
            <person name="Aerts A."/>
            <person name="Benoit I."/>
            <person name="Boyd A."/>
            <person name="Carlson A."/>
            <person name="Copeland A."/>
            <person name="Coutinho P.M."/>
            <person name="de Vries R.P."/>
            <person name="Ferreira P."/>
            <person name="Findley K."/>
            <person name="Foster B."/>
            <person name="Gaskell J."/>
            <person name="Glotzer D."/>
            <person name="Gorecki P."/>
            <person name="Heitman J."/>
            <person name="Hesse C."/>
            <person name="Hori C."/>
            <person name="Igarashi K."/>
            <person name="Jurgens J.A."/>
            <person name="Kallen N."/>
            <person name="Kersten P."/>
            <person name="Kohler A."/>
            <person name="Kuees U."/>
            <person name="Kumar T.K.A."/>
            <person name="Kuo A."/>
            <person name="LaButti K."/>
            <person name="Larrondo L.F."/>
            <person name="Lindquist E."/>
            <person name="Ling A."/>
            <person name="Lombard V."/>
            <person name="Lucas S."/>
            <person name="Lundell T."/>
            <person name="Martin R."/>
            <person name="McLaughlin D.J."/>
            <person name="Morgenstern I."/>
            <person name="Morin E."/>
            <person name="Murat C."/>
            <person name="Nagy L.G."/>
            <person name="Nolan M."/>
            <person name="Ohm R.A."/>
            <person name="Patyshakuliyeva A."/>
            <person name="Rokas A."/>
            <person name="Ruiz-Duenas F.J."/>
            <person name="Sabat G."/>
            <person name="Salamov A."/>
            <person name="Samejima M."/>
            <person name="Schmutz J."/>
            <person name="Slot J.C."/>
            <person name="St John F."/>
            <person name="Stenlid J."/>
            <person name="Sun H."/>
            <person name="Sun S."/>
            <person name="Syed K."/>
            <person name="Tsang A."/>
            <person name="Wiebenga A."/>
            <person name="Young D."/>
            <person name="Pisabarro A."/>
            <person name="Eastwood D.C."/>
            <person name="Martin F."/>
            <person name="Cullen D."/>
            <person name="Grigoriev I.V."/>
            <person name="Hibbett D.S."/>
        </authorList>
    </citation>
    <scope>NUCLEOTIDE SEQUENCE [LARGE SCALE GENOMIC DNA]</scope>
    <source>
        <strain evidence="13">RWD-64-598 SS2</strain>
    </source>
</reference>
<dbReference type="OMA" id="WLKQANP"/>
<keyword evidence="6 10" id="KW-0808">Transferase</keyword>
<keyword evidence="5 10" id="KW-0328">Glycosyltransferase</keyword>
<dbReference type="OrthoDB" id="9215500at2759"/>
<dbReference type="GO" id="GO:0005980">
    <property type="term" value="P:glycogen catabolic process"/>
    <property type="evidence" value="ECO:0007669"/>
    <property type="project" value="TreeGrafter"/>
</dbReference>
<dbReference type="PANTHER" id="PTHR11468">
    <property type="entry name" value="GLYCOGEN PHOSPHORYLASE"/>
    <property type="match status" value="1"/>
</dbReference>
<dbReference type="InterPro" id="IPR000811">
    <property type="entry name" value="Glyco_trans_35"/>
</dbReference>
<proteinExistence type="inferred from homology"/>
<evidence type="ECO:0000313" key="12">
    <source>
        <dbReference type="EMBL" id="EIW74834.1"/>
    </source>
</evidence>
<dbReference type="PROSITE" id="PS00102">
    <property type="entry name" value="PHOSPHORYLASE"/>
    <property type="match status" value="1"/>
</dbReference>
<dbReference type="EC" id="2.4.1.1" evidence="10"/>
<name>A0A5M3M7K7_CONPW</name>
<dbReference type="InterPro" id="IPR035090">
    <property type="entry name" value="Pyridoxal_P_attach_site"/>
</dbReference>
<evidence type="ECO:0000256" key="10">
    <source>
        <dbReference type="RuleBase" id="RU000587"/>
    </source>
</evidence>
<keyword evidence="13" id="KW-1185">Reference proteome</keyword>
<evidence type="ECO:0000313" key="13">
    <source>
        <dbReference type="Proteomes" id="UP000053558"/>
    </source>
</evidence>
<dbReference type="Proteomes" id="UP000053558">
    <property type="component" value="Unassembled WGS sequence"/>
</dbReference>
<feature type="compositionally biased region" description="Polar residues" evidence="11">
    <location>
        <begin position="906"/>
        <end position="918"/>
    </location>
</feature>
<gene>
    <name evidence="12" type="ORF">CONPUDRAFT_85616</name>
</gene>
<evidence type="ECO:0000256" key="9">
    <source>
        <dbReference type="PIRSR" id="PIRSR000460-1"/>
    </source>
</evidence>
<comment type="similarity">
    <text evidence="3 10">Belongs to the glycogen phosphorylase family.</text>
</comment>
<evidence type="ECO:0000256" key="6">
    <source>
        <dbReference type="ARBA" id="ARBA00022679"/>
    </source>
</evidence>
<dbReference type="Gene3D" id="3.40.50.2000">
    <property type="entry name" value="Glycogen Phosphorylase B"/>
    <property type="match status" value="2"/>
</dbReference>
<comment type="caution">
    <text evidence="12">The sequence shown here is derived from an EMBL/GenBank/DDBJ whole genome shotgun (WGS) entry which is preliminary data.</text>
</comment>
<organism evidence="12 13">
    <name type="scientific">Coniophora puteana (strain RWD-64-598)</name>
    <name type="common">Brown rot fungus</name>
    <dbReference type="NCBI Taxonomy" id="741705"/>
    <lineage>
        <taxon>Eukaryota</taxon>
        <taxon>Fungi</taxon>
        <taxon>Dikarya</taxon>
        <taxon>Basidiomycota</taxon>
        <taxon>Agaricomycotina</taxon>
        <taxon>Agaricomycetes</taxon>
        <taxon>Agaricomycetidae</taxon>
        <taxon>Boletales</taxon>
        <taxon>Coniophorineae</taxon>
        <taxon>Coniophoraceae</taxon>
        <taxon>Coniophora</taxon>
    </lineage>
</organism>
<dbReference type="GeneID" id="19210992"/>
<evidence type="ECO:0000256" key="3">
    <source>
        <dbReference type="ARBA" id="ARBA00006047"/>
    </source>
</evidence>
<keyword evidence="8 10" id="KW-0119">Carbohydrate metabolism</keyword>
<evidence type="ECO:0000256" key="2">
    <source>
        <dbReference type="ARBA" id="ARBA00001933"/>
    </source>
</evidence>
<dbReference type="NCBIfam" id="TIGR02093">
    <property type="entry name" value="P_ylase"/>
    <property type="match status" value="1"/>
</dbReference>
<feature type="region of interest" description="Disordered" evidence="11">
    <location>
        <begin position="881"/>
        <end position="918"/>
    </location>
</feature>
<evidence type="ECO:0000256" key="4">
    <source>
        <dbReference type="ARBA" id="ARBA00022533"/>
    </source>
</evidence>
<dbReference type="PANTHER" id="PTHR11468:SF3">
    <property type="entry name" value="GLYCOGEN PHOSPHORYLASE, LIVER FORM"/>
    <property type="match status" value="1"/>
</dbReference>
<dbReference type="GO" id="GO:0030170">
    <property type="term" value="F:pyridoxal phosphate binding"/>
    <property type="evidence" value="ECO:0007669"/>
    <property type="project" value="InterPro"/>
</dbReference>
<feature type="modified residue" description="N6-(pyridoxal phosphate)lysine" evidence="9">
    <location>
        <position position="716"/>
    </location>
</feature>
<evidence type="ECO:0000256" key="8">
    <source>
        <dbReference type="ARBA" id="ARBA00023277"/>
    </source>
</evidence>
<keyword evidence="4" id="KW-0021">Allosteric enzyme</keyword>
<evidence type="ECO:0000256" key="1">
    <source>
        <dbReference type="ARBA" id="ARBA00001275"/>
    </source>
</evidence>
<protein>
    <recommendedName>
        <fullName evidence="10">Alpha-1,4 glucan phosphorylase</fullName>
        <ecNumber evidence="10">2.4.1.1</ecNumber>
    </recommendedName>
</protein>
<dbReference type="PIRSF" id="PIRSF000460">
    <property type="entry name" value="Pprylas_GlgP"/>
    <property type="match status" value="1"/>
</dbReference>
<dbReference type="FunFam" id="3.40.50.2000:FF:000002">
    <property type="entry name" value="Alpha-1,4 glucan phosphorylase"/>
    <property type="match status" value="1"/>
</dbReference>
<sequence length="918" mass="103222">MTSVLDTATIGKPKRARRHVRTLTGYLPEKDASGKEKWPRGDEATWKDGLRSLDTGVPSITKSIVNHVQTSLARQPHELDNLGAYQATALSVRDNLIINWNDTQLHYTRKAGKRAYYLSLEFLMGRALDNAVLNLGLKGAYSEGTSKLGFSLEDLLDQERDAGLGNGGLGRLAACYLDSSASQELPMWGYGLRYQYGIFQQVISQDGQQLEAPDPWLQNSNPWELPRTDVTYEIRFYGRAERLNDGSGRATWSGGQEVLAVAYDVMIPGCDTRNTNNLRLWESKPKRGFDLNSFNAGDYERAIESSNSAAAITSVLYPNDHTTFGKELRLKQQYFWTAASLADIMRRFKNLDKDISEFPEYVAIQLNDTHPTLAIPELMRILIDEEELAWDKAWKIVTDTFFFTNHTVLPEALEKWPVPLMEHLLPRHMQIIFDINLFWLQSVERKFPGDRDRLGRMSLIEEGFPQQVQMAFLACIGSRKINGVAELHSELVRTTILKDFVDYFGVSKFSNVTNGITPRRWLDQCNPGLSALISKTLEVPKGVWLKDLYKLEGLLPFAEDAAFRAEWAAVKQANKKRLAAYVQTTLGLTVKTDAMFDVQIKRLHEYKRQTLNILGVIHRYLTLKSMTPAERKKVTPRNVFFAGKAAPGYYIAKLTIRLIVNAARVINSDPDTKEYLNLFFLPDYSVTLAEVLIPASDISQHISTAGTEASGTSNMKFCLNGGLLLGTVDGANIEIAEEVGESNVFFFGHLTPAVEDLRYQHVYHPVPVEEKSPALAHVLNQVSAGLFGDGGVYEPLLNTIRQGDYYLLTDDFDSYVNALKMVDEAYEDREEWLKKSIRTTAKMGKFSSDRAIQDYAQEYWNIESTKVESTKVEGAKAEVTKVEKEAGPKLTPSAAPDYAQEYKNVSPVTVPSELETSV</sequence>
<dbReference type="InterPro" id="IPR011833">
    <property type="entry name" value="Glycg_phsphrylas"/>
</dbReference>
<comment type="function">
    <text evidence="10">Allosteric enzyme that catalyzes the rate-limiting step in glycogen catabolism, the phosphorolytic cleavage of glycogen to produce glucose-1-phosphate, and plays a central role in maintaining cellular and organismal glucose homeostasis.</text>
</comment>